<dbReference type="InterPro" id="IPR028978">
    <property type="entry name" value="Chorismate_lyase_/UTRA_dom_sf"/>
</dbReference>
<evidence type="ECO:0000313" key="6">
    <source>
        <dbReference type="Proteomes" id="UP000320216"/>
    </source>
</evidence>
<keyword evidence="2" id="KW-0238">DNA-binding</keyword>
<dbReference type="InterPro" id="IPR036388">
    <property type="entry name" value="WH-like_DNA-bd_sf"/>
</dbReference>
<name>A0A5B8M602_9MICO</name>
<gene>
    <name evidence="5" type="ORF">FPZ11_16925</name>
</gene>
<organism evidence="5 6">
    <name type="scientific">Humibacter ginsenosidimutans</name>
    <dbReference type="NCBI Taxonomy" id="2599293"/>
    <lineage>
        <taxon>Bacteria</taxon>
        <taxon>Bacillati</taxon>
        <taxon>Actinomycetota</taxon>
        <taxon>Actinomycetes</taxon>
        <taxon>Micrococcales</taxon>
        <taxon>Microbacteriaceae</taxon>
        <taxon>Humibacter</taxon>
    </lineage>
</organism>
<dbReference type="PANTHER" id="PTHR44846">
    <property type="entry name" value="MANNOSYL-D-GLYCERATE TRANSPORT/METABOLISM SYSTEM REPRESSOR MNGR-RELATED"/>
    <property type="match status" value="1"/>
</dbReference>
<sequence length="257" mass="27807">MTEELVGGFSIDYPDPLWMQAVDTLREQVTSGVLRPGMRLPPERELCGRLGISRVTLRKALTKLVDEGVVRSSHGRGWYVAGEERNEWPNSLESFSETAARMGLVPTSVVLSAAPQSASLDDAEALAIAPGTLVFRLERVRMLNDVPIAVDSSMIPLALIPGAGEVDFRTESLYETLVGAGLDLAHAETTIEARPATDDVAGHLGIAVGDPTLVMHQLVRTRAERPVLVSTVRYAGDRYRLRTFFARAGSHGAFGAE</sequence>
<dbReference type="Pfam" id="PF07702">
    <property type="entry name" value="UTRA"/>
    <property type="match status" value="1"/>
</dbReference>
<dbReference type="OrthoDB" id="4307011at2"/>
<feature type="domain" description="HTH gntR-type" evidence="4">
    <location>
        <begin position="15"/>
        <end position="83"/>
    </location>
</feature>
<dbReference type="Pfam" id="PF00392">
    <property type="entry name" value="GntR"/>
    <property type="match status" value="1"/>
</dbReference>
<dbReference type="PRINTS" id="PR00035">
    <property type="entry name" value="HTHGNTR"/>
</dbReference>
<dbReference type="PANTHER" id="PTHR44846:SF16">
    <property type="entry name" value="TRANSCRIPTIONAL REGULATOR PHNF-RELATED"/>
    <property type="match status" value="1"/>
</dbReference>
<evidence type="ECO:0000256" key="2">
    <source>
        <dbReference type="ARBA" id="ARBA00023125"/>
    </source>
</evidence>
<evidence type="ECO:0000313" key="5">
    <source>
        <dbReference type="EMBL" id="QDZ16218.1"/>
    </source>
</evidence>
<keyword evidence="3" id="KW-0804">Transcription</keyword>
<dbReference type="EMBL" id="CP042305">
    <property type="protein sequence ID" value="QDZ16218.1"/>
    <property type="molecule type" value="Genomic_DNA"/>
</dbReference>
<dbReference type="GO" id="GO:0003700">
    <property type="term" value="F:DNA-binding transcription factor activity"/>
    <property type="evidence" value="ECO:0007669"/>
    <property type="project" value="InterPro"/>
</dbReference>
<dbReference type="SMART" id="SM00345">
    <property type="entry name" value="HTH_GNTR"/>
    <property type="match status" value="1"/>
</dbReference>
<dbReference type="Gene3D" id="1.10.10.10">
    <property type="entry name" value="Winged helix-like DNA-binding domain superfamily/Winged helix DNA-binding domain"/>
    <property type="match status" value="1"/>
</dbReference>
<evidence type="ECO:0000256" key="1">
    <source>
        <dbReference type="ARBA" id="ARBA00023015"/>
    </source>
</evidence>
<dbReference type="SMART" id="SM00866">
    <property type="entry name" value="UTRA"/>
    <property type="match status" value="1"/>
</dbReference>
<dbReference type="InterPro" id="IPR000524">
    <property type="entry name" value="Tscrpt_reg_HTH_GntR"/>
</dbReference>
<protein>
    <submittedName>
        <fullName evidence="5">GntR family transcriptional regulator</fullName>
    </submittedName>
</protein>
<evidence type="ECO:0000256" key="3">
    <source>
        <dbReference type="ARBA" id="ARBA00023163"/>
    </source>
</evidence>
<dbReference type="RefSeq" id="WP_146322222.1">
    <property type="nucleotide sequence ID" value="NZ_CP042305.1"/>
</dbReference>
<keyword evidence="6" id="KW-1185">Reference proteome</keyword>
<dbReference type="SUPFAM" id="SSF64288">
    <property type="entry name" value="Chorismate lyase-like"/>
    <property type="match status" value="1"/>
</dbReference>
<dbReference type="CDD" id="cd07377">
    <property type="entry name" value="WHTH_GntR"/>
    <property type="match status" value="1"/>
</dbReference>
<dbReference type="InterPro" id="IPR050679">
    <property type="entry name" value="Bact_HTH_transcr_reg"/>
</dbReference>
<dbReference type="PROSITE" id="PS50949">
    <property type="entry name" value="HTH_GNTR"/>
    <property type="match status" value="1"/>
</dbReference>
<dbReference type="GO" id="GO:0003677">
    <property type="term" value="F:DNA binding"/>
    <property type="evidence" value="ECO:0007669"/>
    <property type="project" value="UniProtKB-KW"/>
</dbReference>
<keyword evidence="1" id="KW-0805">Transcription regulation</keyword>
<dbReference type="Proteomes" id="UP000320216">
    <property type="component" value="Chromosome"/>
</dbReference>
<accession>A0A5B8M602</accession>
<dbReference type="InterPro" id="IPR011663">
    <property type="entry name" value="UTRA"/>
</dbReference>
<dbReference type="Gene3D" id="3.40.1410.10">
    <property type="entry name" value="Chorismate lyase-like"/>
    <property type="match status" value="1"/>
</dbReference>
<evidence type="ECO:0000259" key="4">
    <source>
        <dbReference type="PROSITE" id="PS50949"/>
    </source>
</evidence>
<dbReference type="SUPFAM" id="SSF46785">
    <property type="entry name" value="Winged helix' DNA-binding domain"/>
    <property type="match status" value="1"/>
</dbReference>
<dbReference type="KEGG" id="huw:FPZ11_16925"/>
<reference evidence="5 6" key="1">
    <citation type="submission" date="2019-07" db="EMBL/GenBank/DDBJ databases">
        <title>Full genome sequence of Humibacter sp. WJ7-1.</title>
        <authorList>
            <person name="Im W.-T."/>
        </authorList>
    </citation>
    <scope>NUCLEOTIDE SEQUENCE [LARGE SCALE GENOMIC DNA]</scope>
    <source>
        <strain evidence="5 6">WJ7-1</strain>
    </source>
</reference>
<dbReference type="AlphaFoldDB" id="A0A5B8M602"/>
<dbReference type="InterPro" id="IPR036390">
    <property type="entry name" value="WH_DNA-bd_sf"/>
</dbReference>
<proteinExistence type="predicted"/>